<feature type="domain" description="Obg" evidence="6">
    <location>
        <begin position="40"/>
        <end position="195"/>
    </location>
</feature>
<dbReference type="SUPFAM" id="SSF82051">
    <property type="entry name" value="Obg GTP-binding protein N-terminal domain"/>
    <property type="match status" value="1"/>
</dbReference>
<dbReference type="PROSITE" id="PS51883">
    <property type="entry name" value="OBG"/>
    <property type="match status" value="1"/>
</dbReference>
<organism evidence="7">
    <name type="scientific">Amblyomma aureolatum</name>
    <dbReference type="NCBI Taxonomy" id="187763"/>
    <lineage>
        <taxon>Eukaryota</taxon>
        <taxon>Metazoa</taxon>
        <taxon>Ecdysozoa</taxon>
        <taxon>Arthropoda</taxon>
        <taxon>Chelicerata</taxon>
        <taxon>Arachnida</taxon>
        <taxon>Acari</taxon>
        <taxon>Parasitiformes</taxon>
        <taxon>Ixodida</taxon>
        <taxon>Ixodoidea</taxon>
        <taxon>Ixodidae</taxon>
        <taxon>Amblyomminae</taxon>
        <taxon>Amblyomma</taxon>
    </lineage>
</organism>
<evidence type="ECO:0000256" key="4">
    <source>
        <dbReference type="ARBA" id="ARBA00023134"/>
    </source>
</evidence>
<evidence type="ECO:0000256" key="3">
    <source>
        <dbReference type="ARBA" id="ARBA00022741"/>
    </source>
</evidence>
<dbReference type="InterPro" id="IPR006169">
    <property type="entry name" value="GTP1_OBG_dom"/>
</dbReference>
<accession>A0A1E1XIS1</accession>
<dbReference type="NCBIfam" id="NF008956">
    <property type="entry name" value="PRK12299.1"/>
    <property type="match status" value="1"/>
</dbReference>
<dbReference type="GO" id="GO:0042254">
    <property type="term" value="P:ribosome biogenesis"/>
    <property type="evidence" value="ECO:0007669"/>
    <property type="project" value="UniProtKB-UniRule"/>
</dbReference>
<dbReference type="GO" id="GO:0005525">
    <property type="term" value="F:GTP binding"/>
    <property type="evidence" value="ECO:0007669"/>
    <property type="project" value="UniProtKB-KW"/>
</dbReference>
<dbReference type="PIRSF" id="PIRSF002401">
    <property type="entry name" value="GTP_bd_Obg/CgtA"/>
    <property type="match status" value="1"/>
</dbReference>
<dbReference type="CDD" id="cd01898">
    <property type="entry name" value="Obg"/>
    <property type="match status" value="1"/>
</dbReference>
<dbReference type="Gene3D" id="3.40.50.300">
    <property type="entry name" value="P-loop containing nucleotide triphosphate hydrolases"/>
    <property type="match status" value="1"/>
</dbReference>
<keyword evidence="4" id="KW-0342">GTP-binding</keyword>
<dbReference type="InterPro" id="IPR045086">
    <property type="entry name" value="OBG_GTPase"/>
</dbReference>
<protein>
    <submittedName>
        <fullName evidence="7">Putative mitochondrial ribosome-associated gtpase 2</fullName>
    </submittedName>
</protein>
<dbReference type="InterPro" id="IPR014100">
    <property type="entry name" value="GTP-bd_Obg/CgtA"/>
</dbReference>
<keyword evidence="3" id="KW-0547">Nucleotide-binding</keyword>
<proteinExistence type="evidence at transcript level"/>
<dbReference type="SUPFAM" id="SSF52540">
    <property type="entry name" value="P-loop containing nucleoside triphosphate hydrolases"/>
    <property type="match status" value="1"/>
</dbReference>
<sequence length="373" mass="40665">MIAARVLLSFSSREHVFVRLCSTALPMRDTKPKSRHVRPSFFVDCKRVKVIGGIGGDGCISFMKLFCNPNAGPDGGDGGNGGHVIFEATSNVTSLEHIQSVIYGNAGLRGFGKDMHGRCGEHKIVPVPLGTVVFNEEERPLADLDLEGSRFLAARGGAGGRGNHHFLTNENRHPRVCQMGGLGETIVYHLEMKTMAQAGLVGFPNVGKSTLLRAISRARPKVASYPFTTLRPHVGIVSYDDYLQLAVADLPGLVEGAHQNRGLGHAFLRHTERCGCLLFVVDLECPDPAGQYSVLLAELELYRQGFTDGHHAVVANKVDVPGAMDRLEMLQERIDGRYPLFPVSAKFGTNLLSVLKHIRNAYDATIEEKNKIS</sequence>
<dbReference type="InterPro" id="IPR036726">
    <property type="entry name" value="GTP1_OBG_dom_sf"/>
</dbReference>
<dbReference type="EMBL" id="GFAC01000084">
    <property type="protein sequence ID" value="JAT99104.1"/>
    <property type="molecule type" value="mRNA"/>
</dbReference>
<dbReference type="FunFam" id="2.70.210.12:FF:000001">
    <property type="entry name" value="GTPase Obg"/>
    <property type="match status" value="1"/>
</dbReference>
<dbReference type="GO" id="GO:0005739">
    <property type="term" value="C:mitochondrion"/>
    <property type="evidence" value="ECO:0007669"/>
    <property type="project" value="TreeGrafter"/>
</dbReference>
<name>A0A1E1XIS1_9ACAR</name>
<evidence type="ECO:0000259" key="5">
    <source>
        <dbReference type="PROSITE" id="PS51710"/>
    </source>
</evidence>
<evidence type="ECO:0000259" key="6">
    <source>
        <dbReference type="PROSITE" id="PS51883"/>
    </source>
</evidence>
<evidence type="ECO:0000256" key="2">
    <source>
        <dbReference type="ARBA" id="ARBA00022517"/>
    </source>
</evidence>
<dbReference type="GO" id="GO:0000287">
    <property type="term" value="F:magnesium ion binding"/>
    <property type="evidence" value="ECO:0007669"/>
    <property type="project" value="InterPro"/>
</dbReference>
<keyword evidence="2" id="KW-0690">Ribosome biogenesis</keyword>
<dbReference type="PROSITE" id="PS51710">
    <property type="entry name" value="G_OBG"/>
    <property type="match status" value="1"/>
</dbReference>
<dbReference type="InterPro" id="IPR027417">
    <property type="entry name" value="P-loop_NTPase"/>
</dbReference>
<reference evidence="7" key="1">
    <citation type="journal article" date="2017" name="Front. Cell. Infect. Microbiol.">
        <title>The Distinct Transcriptional Response of the Midgut of Amblyomma sculptum and Amblyomma aureolatum Ticks to Rickettsia rickettsii Correlates to Their Differences in Susceptibility to Infection.</title>
        <authorList>
            <person name="Martins L.A."/>
            <person name="Galletti M.F.B.M."/>
            <person name="Ribeiro J.M."/>
            <person name="Fujita A."/>
            <person name="Costa F.B."/>
            <person name="Labruna M.B."/>
            <person name="Daffre S."/>
            <person name="Fogaca A.C."/>
        </authorList>
    </citation>
    <scope>NUCLEOTIDE SEQUENCE</scope>
</reference>
<dbReference type="Gene3D" id="2.70.210.12">
    <property type="entry name" value="GTP1/OBG domain"/>
    <property type="match status" value="1"/>
</dbReference>
<feature type="domain" description="OBG-type G" evidence="5">
    <location>
        <begin position="196"/>
        <end position="363"/>
    </location>
</feature>
<evidence type="ECO:0000256" key="1">
    <source>
        <dbReference type="ARBA" id="ARBA00007699"/>
    </source>
</evidence>
<dbReference type="PANTHER" id="PTHR11702:SF31">
    <property type="entry name" value="MITOCHONDRIAL RIBOSOME-ASSOCIATED GTPASE 2"/>
    <property type="match status" value="1"/>
</dbReference>
<dbReference type="PANTHER" id="PTHR11702">
    <property type="entry name" value="DEVELOPMENTALLY REGULATED GTP-BINDING PROTEIN-RELATED"/>
    <property type="match status" value="1"/>
</dbReference>
<dbReference type="Pfam" id="PF01926">
    <property type="entry name" value="MMR_HSR1"/>
    <property type="match status" value="1"/>
</dbReference>
<dbReference type="PRINTS" id="PR00326">
    <property type="entry name" value="GTP1OBG"/>
</dbReference>
<evidence type="ECO:0000313" key="7">
    <source>
        <dbReference type="EMBL" id="JAT99104.1"/>
    </source>
</evidence>
<dbReference type="Pfam" id="PF01018">
    <property type="entry name" value="GTP1_OBG"/>
    <property type="match status" value="1"/>
</dbReference>
<dbReference type="GO" id="GO:0003924">
    <property type="term" value="F:GTPase activity"/>
    <property type="evidence" value="ECO:0007669"/>
    <property type="project" value="InterPro"/>
</dbReference>
<dbReference type="AlphaFoldDB" id="A0A1E1XIS1"/>
<comment type="similarity">
    <text evidence="1">Belongs to the TRAFAC class OBG-HflX-like GTPase superfamily. OBG GTPase family.</text>
</comment>
<dbReference type="NCBIfam" id="TIGR02729">
    <property type="entry name" value="Obg_CgtA"/>
    <property type="match status" value="1"/>
</dbReference>
<dbReference type="InterPro" id="IPR031167">
    <property type="entry name" value="G_OBG"/>
</dbReference>
<dbReference type="InterPro" id="IPR006073">
    <property type="entry name" value="GTP-bd"/>
</dbReference>